<dbReference type="GO" id="GO:0005886">
    <property type="term" value="C:plasma membrane"/>
    <property type="evidence" value="ECO:0007669"/>
    <property type="project" value="UniProtKB-SubCell"/>
</dbReference>
<dbReference type="Pfam" id="PF08352">
    <property type="entry name" value="oligo_HPY"/>
    <property type="match status" value="1"/>
</dbReference>
<dbReference type="Pfam" id="PF00005">
    <property type="entry name" value="ABC_tran"/>
    <property type="match status" value="1"/>
</dbReference>
<evidence type="ECO:0000259" key="8">
    <source>
        <dbReference type="PROSITE" id="PS50893"/>
    </source>
</evidence>
<evidence type="ECO:0000256" key="4">
    <source>
        <dbReference type="ARBA" id="ARBA00022475"/>
    </source>
</evidence>
<dbReference type="InterPro" id="IPR003593">
    <property type="entry name" value="AAA+_ATPase"/>
</dbReference>
<dbReference type="PANTHER" id="PTHR43297">
    <property type="entry name" value="OLIGOPEPTIDE TRANSPORT ATP-BINDING PROTEIN APPD"/>
    <property type="match status" value="1"/>
</dbReference>
<keyword evidence="3" id="KW-0813">Transport</keyword>
<organism evidence="9 10">
    <name type="scientific">Ruania alba</name>
    <dbReference type="NCBI Taxonomy" id="648782"/>
    <lineage>
        <taxon>Bacteria</taxon>
        <taxon>Bacillati</taxon>
        <taxon>Actinomycetota</taxon>
        <taxon>Actinomycetes</taxon>
        <taxon>Micrococcales</taxon>
        <taxon>Ruaniaceae</taxon>
        <taxon>Ruania</taxon>
    </lineage>
</organism>
<keyword evidence="6 9" id="KW-0067">ATP-binding</keyword>
<dbReference type="InterPro" id="IPR013563">
    <property type="entry name" value="Oligopep_ABC_C"/>
</dbReference>
<keyword evidence="5" id="KW-0547">Nucleotide-binding</keyword>
<evidence type="ECO:0000256" key="5">
    <source>
        <dbReference type="ARBA" id="ARBA00022741"/>
    </source>
</evidence>
<protein>
    <submittedName>
        <fullName evidence="9">Peptide/nickel transport system ATP-binding protein</fullName>
    </submittedName>
</protein>
<evidence type="ECO:0000256" key="2">
    <source>
        <dbReference type="ARBA" id="ARBA00005417"/>
    </source>
</evidence>
<dbReference type="SMART" id="SM00382">
    <property type="entry name" value="AAA"/>
    <property type="match status" value="1"/>
</dbReference>
<dbReference type="InterPro" id="IPR050388">
    <property type="entry name" value="ABC_Ni/Peptide_Import"/>
</dbReference>
<comment type="similarity">
    <text evidence="2">Belongs to the ABC transporter superfamily.</text>
</comment>
<evidence type="ECO:0000256" key="1">
    <source>
        <dbReference type="ARBA" id="ARBA00004202"/>
    </source>
</evidence>
<dbReference type="GO" id="GO:0016887">
    <property type="term" value="F:ATP hydrolysis activity"/>
    <property type="evidence" value="ECO:0007669"/>
    <property type="project" value="InterPro"/>
</dbReference>
<dbReference type="PROSITE" id="PS50893">
    <property type="entry name" value="ABC_TRANSPORTER_2"/>
    <property type="match status" value="1"/>
</dbReference>
<dbReference type="NCBIfam" id="TIGR01727">
    <property type="entry name" value="oligo_HPY"/>
    <property type="match status" value="1"/>
</dbReference>
<dbReference type="Gene3D" id="3.40.50.300">
    <property type="entry name" value="P-loop containing nucleotide triphosphate hydrolases"/>
    <property type="match status" value="1"/>
</dbReference>
<evidence type="ECO:0000256" key="3">
    <source>
        <dbReference type="ARBA" id="ARBA00022448"/>
    </source>
</evidence>
<keyword evidence="4" id="KW-1003">Cell membrane</keyword>
<dbReference type="InterPro" id="IPR003439">
    <property type="entry name" value="ABC_transporter-like_ATP-bd"/>
</dbReference>
<feature type="domain" description="ABC transporter" evidence="8">
    <location>
        <begin position="5"/>
        <end position="252"/>
    </location>
</feature>
<dbReference type="GO" id="GO:0015833">
    <property type="term" value="P:peptide transport"/>
    <property type="evidence" value="ECO:0007669"/>
    <property type="project" value="InterPro"/>
</dbReference>
<dbReference type="CDD" id="cd03257">
    <property type="entry name" value="ABC_NikE_OppD_transporters"/>
    <property type="match status" value="1"/>
</dbReference>
<dbReference type="PANTHER" id="PTHR43297:SF2">
    <property type="entry name" value="DIPEPTIDE TRANSPORT ATP-BINDING PROTEIN DPPD"/>
    <property type="match status" value="1"/>
</dbReference>
<name>A0A1H5HQ58_9MICO</name>
<reference evidence="10" key="1">
    <citation type="submission" date="2016-10" db="EMBL/GenBank/DDBJ databases">
        <authorList>
            <person name="Varghese N."/>
            <person name="Submissions S."/>
        </authorList>
    </citation>
    <scope>NUCLEOTIDE SEQUENCE [LARGE SCALE GENOMIC DNA]</scope>
    <source>
        <strain evidence="10">DSM 21368</strain>
    </source>
</reference>
<proteinExistence type="inferred from homology"/>
<dbReference type="FunFam" id="3.40.50.300:FF:000016">
    <property type="entry name" value="Oligopeptide ABC transporter ATP-binding component"/>
    <property type="match status" value="1"/>
</dbReference>
<gene>
    <name evidence="9" type="ORF">SAMN04488554_2014</name>
</gene>
<dbReference type="STRING" id="648782.SAMN04488554_2014"/>
<evidence type="ECO:0000256" key="6">
    <source>
        <dbReference type="ARBA" id="ARBA00022840"/>
    </source>
</evidence>
<dbReference type="SUPFAM" id="SSF52540">
    <property type="entry name" value="P-loop containing nucleoside triphosphate hydrolases"/>
    <property type="match status" value="1"/>
</dbReference>
<keyword evidence="10" id="KW-1185">Reference proteome</keyword>
<sequence>MTALLEIEDLTVAFNGARPVIDNLSLEVAPGEVVALVGESGSGKSMTAMSVTRLLPPAARMSASTLRFDGTDLLTAPDARLNKIRGDHIGMLFQQPKRMLDPTATVAQQVGEPLRRHLGMSRKAAHEHAVELLADVGIAEPERRAGSYAHQLSGGIAQRVMIAIALAGRPELLIADEPTTALDVTVEVQILQLLAAKRAQYGMAMVFISHDLRVVASIADRIAVMYAGRIVETGTADQILNAPQHPYTKALTTCSTLCCNDDGSLYVIPGDVRSAQEITAGCRFQPRCEVAREHGIQAKCRGEEPALEPCGDGSASRCWVTIDRKGPERSDDSGKGAAA</sequence>
<dbReference type="RefSeq" id="WP_089772780.1">
    <property type="nucleotide sequence ID" value="NZ_FNTX01000001.1"/>
</dbReference>
<dbReference type="OrthoDB" id="8481147at2"/>
<keyword evidence="7" id="KW-0472">Membrane</keyword>
<accession>A0A1H5HQ58</accession>
<dbReference type="Proteomes" id="UP000199220">
    <property type="component" value="Unassembled WGS sequence"/>
</dbReference>
<dbReference type="GO" id="GO:0005524">
    <property type="term" value="F:ATP binding"/>
    <property type="evidence" value="ECO:0007669"/>
    <property type="project" value="UniProtKB-KW"/>
</dbReference>
<comment type="subcellular location">
    <subcellularLocation>
        <location evidence="1">Cell membrane</location>
        <topology evidence="1">Peripheral membrane protein</topology>
    </subcellularLocation>
</comment>
<dbReference type="EMBL" id="FNTX01000001">
    <property type="protein sequence ID" value="SEE29398.1"/>
    <property type="molecule type" value="Genomic_DNA"/>
</dbReference>
<evidence type="ECO:0000313" key="10">
    <source>
        <dbReference type="Proteomes" id="UP000199220"/>
    </source>
</evidence>
<evidence type="ECO:0000256" key="7">
    <source>
        <dbReference type="ARBA" id="ARBA00023136"/>
    </source>
</evidence>
<evidence type="ECO:0000313" key="9">
    <source>
        <dbReference type="EMBL" id="SEE29398.1"/>
    </source>
</evidence>
<dbReference type="InterPro" id="IPR027417">
    <property type="entry name" value="P-loop_NTPase"/>
</dbReference>
<dbReference type="AlphaFoldDB" id="A0A1H5HQ58"/>